<evidence type="ECO:0000313" key="8">
    <source>
        <dbReference type="EMBL" id="PRT53996.1"/>
    </source>
</evidence>
<feature type="active site" description="Glycyl thioester intermediate" evidence="5">
    <location>
        <position position="799"/>
    </location>
</feature>
<dbReference type="Gene3D" id="3.30.2410.10">
    <property type="entry name" value="Hect, E3 ligase catalytic domain"/>
    <property type="match status" value="1"/>
</dbReference>
<evidence type="ECO:0000256" key="6">
    <source>
        <dbReference type="SAM" id="MobiDB-lite"/>
    </source>
</evidence>
<evidence type="ECO:0000256" key="3">
    <source>
        <dbReference type="ARBA" id="ARBA00022679"/>
    </source>
</evidence>
<comment type="catalytic activity">
    <reaction evidence="1">
        <text>S-ubiquitinyl-[E2 ubiquitin-conjugating enzyme]-L-cysteine + [acceptor protein]-L-lysine = [E2 ubiquitin-conjugating enzyme]-L-cysteine + N(6)-ubiquitinyl-[acceptor protein]-L-lysine.</text>
        <dbReference type="EC" id="2.3.2.26"/>
    </reaction>
</comment>
<dbReference type="SMART" id="SM00119">
    <property type="entry name" value="HECTc"/>
    <property type="match status" value="1"/>
</dbReference>
<accession>A0A2T0FG78</accession>
<dbReference type="GO" id="GO:0061630">
    <property type="term" value="F:ubiquitin protein ligase activity"/>
    <property type="evidence" value="ECO:0007669"/>
    <property type="project" value="UniProtKB-EC"/>
</dbReference>
<dbReference type="Gene3D" id="3.90.1750.10">
    <property type="entry name" value="Hect, E3 ligase catalytic domains"/>
    <property type="match status" value="1"/>
</dbReference>
<keyword evidence="3" id="KW-0808">Transferase</keyword>
<dbReference type="InterPro" id="IPR035983">
    <property type="entry name" value="Hect_E3_ubiquitin_ligase"/>
</dbReference>
<evidence type="ECO:0000256" key="1">
    <source>
        <dbReference type="ARBA" id="ARBA00000885"/>
    </source>
</evidence>
<dbReference type="InterPro" id="IPR044611">
    <property type="entry name" value="E3A/B/C-like"/>
</dbReference>
<comment type="caution">
    <text evidence="8">The sequence shown here is derived from an EMBL/GenBank/DDBJ whole genome shotgun (WGS) entry which is preliminary data.</text>
</comment>
<feature type="region of interest" description="Disordered" evidence="6">
    <location>
        <begin position="14"/>
        <end position="50"/>
    </location>
</feature>
<dbReference type="AlphaFoldDB" id="A0A2T0FG78"/>
<dbReference type="PANTHER" id="PTHR45700:SF8">
    <property type="entry name" value="HECT-TYPE E3 UBIQUITIN TRANSFERASE"/>
    <property type="match status" value="1"/>
</dbReference>
<proteinExistence type="predicted"/>
<gene>
    <name evidence="8" type="ORF">B9G98_01616</name>
</gene>
<dbReference type="OrthoDB" id="8068875at2759"/>
<evidence type="ECO:0000256" key="4">
    <source>
        <dbReference type="ARBA" id="ARBA00022786"/>
    </source>
</evidence>
<feature type="domain" description="HECT" evidence="7">
    <location>
        <begin position="509"/>
        <end position="831"/>
    </location>
</feature>
<dbReference type="PROSITE" id="PS50237">
    <property type="entry name" value="HECT"/>
    <property type="match status" value="1"/>
</dbReference>
<keyword evidence="4 5" id="KW-0833">Ubl conjugation pathway</keyword>
<dbReference type="EC" id="2.3.2.26" evidence="2"/>
<dbReference type="Proteomes" id="UP000238350">
    <property type="component" value="Unassembled WGS sequence"/>
</dbReference>
<feature type="compositionally biased region" description="Low complexity" evidence="6">
    <location>
        <begin position="72"/>
        <end position="89"/>
    </location>
</feature>
<evidence type="ECO:0000256" key="2">
    <source>
        <dbReference type="ARBA" id="ARBA00012485"/>
    </source>
</evidence>
<feature type="region of interest" description="Disordered" evidence="6">
    <location>
        <begin position="72"/>
        <end position="97"/>
    </location>
</feature>
<dbReference type="GeneID" id="36515365"/>
<organism evidence="8 9">
    <name type="scientific">Wickerhamiella sorbophila</name>
    <dbReference type="NCBI Taxonomy" id="45607"/>
    <lineage>
        <taxon>Eukaryota</taxon>
        <taxon>Fungi</taxon>
        <taxon>Dikarya</taxon>
        <taxon>Ascomycota</taxon>
        <taxon>Saccharomycotina</taxon>
        <taxon>Dipodascomycetes</taxon>
        <taxon>Dipodascales</taxon>
        <taxon>Trichomonascaceae</taxon>
        <taxon>Wickerhamiella</taxon>
    </lineage>
</organism>
<dbReference type="STRING" id="45607.A0A2T0FG78"/>
<evidence type="ECO:0000313" key="9">
    <source>
        <dbReference type="Proteomes" id="UP000238350"/>
    </source>
</evidence>
<keyword evidence="9" id="KW-1185">Reference proteome</keyword>
<dbReference type="RefSeq" id="XP_024663942.1">
    <property type="nucleotide sequence ID" value="XM_024808174.1"/>
</dbReference>
<sequence>MPTWNLFRPKGLEHCPVPAPTPRGKFDKHGKDLRKRQLPSGQSVSAPRPSAVDSINSFTVVYTRHHATSGLSSYRSVRSNRSRSITRSSQLSTRSRGSKLQALRDLHEIHHCYVCSNEFSGMLCETCDTSHDTFGTPESDCTAGIDLELLCELSNSNDFPLLQAVVSSAFSDISTVIASFYIRNPTPPDSDPSTLPPFDIDVENINTFYDVLSNVSSNSAMRAVLHGASMAMRCRPYGPPTDTELRYILALLQCPIFTDCSMFTKLTGPLQKLGRYASYRMPARVVLEKCLGLLANSSPEQRDRIVSYFATVDKEYFAGLVELLNGYVAHRLGFIYHQKTNVLDPSRKNLIPVDMYCLDWRLTATTKVLSILFSANNISRNLAVSSFYNSMVDNVELNHDFDRWFMNVKPLVMQREEPVFSTWQTQPCASMPFGERRFYFCRFPFMLSIAAKNRIFDHTVRREMDAMVRKEMFSRLAGHQTNFRLPRSGDSEVHIRRNHLLEDSVAKLEPLDLALRLNIRVRFVGEPAIDAGGPRKEWLALLFKELLDPKRAIFVTDETSSFSWLGTADLSYYTIAGIAFGLALRNSTSLDVNFPQILFKRMLGQTCNLADVEQLWPLIAQSARAILDYDKPDFEEVFGLNFVSPSGAALVQGGDQVPVTLENKEEYITLLVTSLVDTPQMQAICKGFSKTVGGASLSLYRAEEIDYLVHGDRRPIDVQALQSVTKYKNFGCRSKIEAKEPVVLWFWEFFASLDPEKQARLLAFVTASDRIPPMGVHNMTFRISCLGNDSENLPTAHTCFNQLGIYRYSSREKFERKMLFAMNECRGFGIK</sequence>
<reference evidence="8 9" key="1">
    <citation type="submission" date="2017-04" db="EMBL/GenBank/DDBJ databases">
        <title>Genome sequencing of [Candida] sorbophila.</title>
        <authorList>
            <person name="Ahn J.O."/>
        </authorList>
    </citation>
    <scope>NUCLEOTIDE SEQUENCE [LARGE SCALE GENOMIC DNA]</scope>
    <source>
        <strain evidence="8 9">DS02</strain>
    </source>
</reference>
<dbReference type="GO" id="GO:0000209">
    <property type="term" value="P:protein polyubiquitination"/>
    <property type="evidence" value="ECO:0007669"/>
    <property type="project" value="InterPro"/>
</dbReference>
<evidence type="ECO:0000259" key="7">
    <source>
        <dbReference type="PROSITE" id="PS50237"/>
    </source>
</evidence>
<dbReference type="PANTHER" id="PTHR45700">
    <property type="entry name" value="UBIQUITIN-PROTEIN LIGASE E3C"/>
    <property type="match status" value="1"/>
</dbReference>
<dbReference type="Pfam" id="PF00632">
    <property type="entry name" value="HECT"/>
    <property type="match status" value="1"/>
</dbReference>
<name>A0A2T0FG78_9ASCO</name>
<dbReference type="InterPro" id="IPR000569">
    <property type="entry name" value="HECT_dom"/>
</dbReference>
<protein>
    <recommendedName>
        <fullName evidence="2">HECT-type E3 ubiquitin transferase</fullName>
        <ecNumber evidence="2">2.3.2.26</ecNumber>
    </recommendedName>
</protein>
<evidence type="ECO:0000256" key="5">
    <source>
        <dbReference type="PROSITE-ProRule" id="PRU00104"/>
    </source>
</evidence>
<dbReference type="SUPFAM" id="SSF56204">
    <property type="entry name" value="Hect, E3 ligase catalytic domain"/>
    <property type="match status" value="1"/>
</dbReference>
<dbReference type="EMBL" id="NDIQ01000001">
    <property type="protein sequence ID" value="PRT53996.1"/>
    <property type="molecule type" value="Genomic_DNA"/>
</dbReference>
<dbReference type="Gene3D" id="3.30.2160.10">
    <property type="entry name" value="Hect, E3 ligase catalytic domain"/>
    <property type="match status" value="1"/>
</dbReference>